<feature type="signal peptide" evidence="2">
    <location>
        <begin position="1"/>
        <end position="19"/>
    </location>
</feature>
<dbReference type="PROSITE" id="PS50005">
    <property type="entry name" value="TPR"/>
    <property type="match status" value="2"/>
</dbReference>
<dbReference type="PANTHER" id="PTHR12558:SF13">
    <property type="entry name" value="CELL DIVISION CYCLE PROTEIN 27 HOMOLOG"/>
    <property type="match status" value="1"/>
</dbReference>
<proteinExistence type="predicted"/>
<evidence type="ECO:0000313" key="4">
    <source>
        <dbReference type="Proteomes" id="UP000294850"/>
    </source>
</evidence>
<dbReference type="SUPFAM" id="SSF48452">
    <property type="entry name" value="TPR-like"/>
    <property type="match status" value="1"/>
</dbReference>
<gene>
    <name evidence="3" type="ORF">E0F88_09835</name>
</gene>
<keyword evidence="4" id="KW-1185">Reference proteome</keyword>
<evidence type="ECO:0000256" key="1">
    <source>
        <dbReference type="PROSITE-ProRule" id="PRU00339"/>
    </source>
</evidence>
<dbReference type="AlphaFoldDB" id="A0A4V2Z4Q3"/>
<dbReference type="Proteomes" id="UP000294850">
    <property type="component" value="Unassembled WGS sequence"/>
</dbReference>
<feature type="repeat" description="TPR" evidence="1">
    <location>
        <begin position="178"/>
        <end position="211"/>
    </location>
</feature>
<sequence length="269" mass="31478">MAKLLTLFISLSLVVSVQAQSVDCSSKAVQDSLFEIYSKKARAYGFLHPGWDQTYDSLLAICPNIAEAYQEKGIPHVANGNYEKAYEYNNKAVELDPHRWTPYRGYLNCIYTKNYEKAITDFEAAEKLTPNAFILDHSFSFYIALSYMESGQYDKAETYFLKDIAQQKRGEGKNDIHFNSLLYFGILYYLMNEFDMAQKYLRDCLVLYPQQPMANYYMAMTLKVLGNNQKDIYFEKAKQYMLEGYRLNEPNSLYVNYPRQITMFEIEQR</sequence>
<dbReference type="InterPro" id="IPR019734">
    <property type="entry name" value="TPR_rpt"/>
</dbReference>
<dbReference type="PANTHER" id="PTHR12558">
    <property type="entry name" value="CELL DIVISION CYCLE 16,23,27"/>
    <property type="match status" value="1"/>
</dbReference>
<evidence type="ECO:0000313" key="3">
    <source>
        <dbReference type="EMBL" id="TDE16528.1"/>
    </source>
</evidence>
<keyword evidence="1" id="KW-0802">TPR repeat</keyword>
<dbReference type="EMBL" id="SMFL01000003">
    <property type="protein sequence ID" value="TDE16528.1"/>
    <property type="molecule type" value="Genomic_DNA"/>
</dbReference>
<dbReference type="Pfam" id="PF13424">
    <property type="entry name" value="TPR_12"/>
    <property type="match status" value="1"/>
</dbReference>
<dbReference type="InterPro" id="IPR011990">
    <property type="entry name" value="TPR-like_helical_dom_sf"/>
</dbReference>
<organism evidence="3 4">
    <name type="scientific">Dyadobacter psychrotolerans</name>
    <dbReference type="NCBI Taxonomy" id="2541721"/>
    <lineage>
        <taxon>Bacteria</taxon>
        <taxon>Pseudomonadati</taxon>
        <taxon>Bacteroidota</taxon>
        <taxon>Cytophagia</taxon>
        <taxon>Cytophagales</taxon>
        <taxon>Spirosomataceae</taxon>
        <taxon>Dyadobacter</taxon>
    </lineage>
</organism>
<keyword evidence="2" id="KW-0732">Signal</keyword>
<accession>A0A4V2Z4Q3</accession>
<dbReference type="SMART" id="SM00028">
    <property type="entry name" value="TPR"/>
    <property type="match status" value="4"/>
</dbReference>
<dbReference type="Pfam" id="PF13181">
    <property type="entry name" value="TPR_8"/>
    <property type="match status" value="1"/>
</dbReference>
<name>A0A4V2Z4Q3_9BACT</name>
<dbReference type="Gene3D" id="1.25.40.10">
    <property type="entry name" value="Tetratricopeptide repeat domain"/>
    <property type="match status" value="1"/>
</dbReference>
<comment type="caution">
    <text evidence="3">The sequence shown here is derived from an EMBL/GenBank/DDBJ whole genome shotgun (WGS) entry which is preliminary data.</text>
</comment>
<dbReference type="PROSITE" id="PS50293">
    <property type="entry name" value="TPR_REGION"/>
    <property type="match status" value="1"/>
</dbReference>
<protein>
    <submittedName>
        <fullName evidence="3">Tetratricopeptide repeat protein</fullName>
    </submittedName>
</protein>
<dbReference type="OrthoDB" id="935812at2"/>
<evidence type="ECO:0000256" key="2">
    <source>
        <dbReference type="SAM" id="SignalP"/>
    </source>
</evidence>
<feature type="repeat" description="TPR" evidence="1">
    <location>
        <begin position="66"/>
        <end position="99"/>
    </location>
</feature>
<feature type="chain" id="PRO_5020481181" evidence="2">
    <location>
        <begin position="20"/>
        <end position="269"/>
    </location>
</feature>
<reference evidence="3 4" key="1">
    <citation type="submission" date="2019-03" db="EMBL/GenBank/DDBJ databases">
        <title>Dyadobacter AR-3-6 sp. nov., isolated from arctic soil.</title>
        <authorList>
            <person name="Chaudhary D.K."/>
        </authorList>
    </citation>
    <scope>NUCLEOTIDE SEQUENCE [LARGE SCALE GENOMIC DNA]</scope>
    <source>
        <strain evidence="3 4">AR-3-6</strain>
    </source>
</reference>
<dbReference type="RefSeq" id="WP_131958061.1">
    <property type="nucleotide sequence ID" value="NZ_SMFL01000003.1"/>
</dbReference>